<reference evidence="2 3" key="1">
    <citation type="journal article" date="2021" name="BMC Genomics">
        <title>Datura genome reveals duplications of psychoactive alkaloid biosynthetic genes and high mutation rate following tissue culture.</title>
        <authorList>
            <person name="Rajewski A."/>
            <person name="Carter-House D."/>
            <person name="Stajich J."/>
            <person name="Litt A."/>
        </authorList>
    </citation>
    <scope>NUCLEOTIDE SEQUENCE [LARGE SCALE GENOMIC DNA]</scope>
    <source>
        <strain evidence="2">AR-01</strain>
    </source>
</reference>
<name>A0ABS8V0K5_DATST</name>
<dbReference type="Proteomes" id="UP000823775">
    <property type="component" value="Unassembled WGS sequence"/>
</dbReference>
<comment type="caution">
    <text evidence="2">The sequence shown here is derived from an EMBL/GenBank/DDBJ whole genome shotgun (WGS) entry which is preliminary data.</text>
</comment>
<accession>A0ABS8V0K5</accession>
<keyword evidence="3" id="KW-1185">Reference proteome</keyword>
<evidence type="ECO:0000256" key="1">
    <source>
        <dbReference type="SAM" id="Phobius"/>
    </source>
</evidence>
<gene>
    <name evidence="2" type="ORF">HAX54_025931</name>
</gene>
<sequence length="119" mass="13616">MTTIKDCAGVLSTSTFKPLAGNPLPSKVGFSGRKRRRVENMFADEEEEDDDDLYTPFFIWSRRRELLIAMDGWIDWLLFGAAFTTLSIGCISQLPSQNSHLYNYSFHSDFRARVGTRLN</sequence>
<keyword evidence="1" id="KW-0472">Membrane</keyword>
<organism evidence="2 3">
    <name type="scientific">Datura stramonium</name>
    <name type="common">Jimsonweed</name>
    <name type="synonym">Common thornapple</name>
    <dbReference type="NCBI Taxonomy" id="4076"/>
    <lineage>
        <taxon>Eukaryota</taxon>
        <taxon>Viridiplantae</taxon>
        <taxon>Streptophyta</taxon>
        <taxon>Embryophyta</taxon>
        <taxon>Tracheophyta</taxon>
        <taxon>Spermatophyta</taxon>
        <taxon>Magnoliopsida</taxon>
        <taxon>eudicotyledons</taxon>
        <taxon>Gunneridae</taxon>
        <taxon>Pentapetalae</taxon>
        <taxon>asterids</taxon>
        <taxon>lamiids</taxon>
        <taxon>Solanales</taxon>
        <taxon>Solanaceae</taxon>
        <taxon>Solanoideae</taxon>
        <taxon>Datureae</taxon>
        <taxon>Datura</taxon>
    </lineage>
</organism>
<dbReference type="EMBL" id="JACEIK010003150">
    <property type="protein sequence ID" value="MCD9640563.1"/>
    <property type="molecule type" value="Genomic_DNA"/>
</dbReference>
<feature type="transmembrane region" description="Helical" evidence="1">
    <location>
        <begin position="73"/>
        <end position="94"/>
    </location>
</feature>
<evidence type="ECO:0000313" key="3">
    <source>
        <dbReference type="Proteomes" id="UP000823775"/>
    </source>
</evidence>
<keyword evidence="1" id="KW-0812">Transmembrane</keyword>
<proteinExistence type="predicted"/>
<keyword evidence="1" id="KW-1133">Transmembrane helix</keyword>
<protein>
    <submittedName>
        <fullName evidence="2">Uncharacterized protein</fullName>
    </submittedName>
</protein>
<evidence type="ECO:0000313" key="2">
    <source>
        <dbReference type="EMBL" id="MCD9640563.1"/>
    </source>
</evidence>